<reference evidence="2 3" key="1">
    <citation type="submission" date="2016-07" db="EMBL/GenBank/DDBJ databases">
        <title>Genome and transcriptome analysis of iron-reducing fermentative bacteria Anoxybacter fermentans.</title>
        <authorList>
            <person name="Zeng X."/>
            <person name="Shao Z."/>
        </authorList>
    </citation>
    <scope>NUCLEOTIDE SEQUENCE [LARGE SCALE GENOMIC DNA]</scope>
    <source>
        <strain evidence="2 3">DY22613</strain>
    </source>
</reference>
<dbReference type="PANTHER" id="PTHR39179:SF1">
    <property type="entry name" value="SPORE COAT PROTEIN I"/>
    <property type="match status" value="1"/>
</dbReference>
<dbReference type="PANTHER" id="PTHR39179">
    <property type="entry name" value="SPORE COAT PROTEIN I"/>
    <property type="match status" value="1"/>
</dbReference>
<dbReference type="NCBIfam" id="TIGR02906">
    <property type="entry name" value="spore_CotS"/>
    <property type="match status" value="1"/>
</dbReference>
<evidence type="ECO:0000313" key="3">
    <source>
        <dbReference type="Proteomes" id="UP000267250"/>
    </source>
</evidence>
<dbReference type="InterPro" id="IPR011009">
    <property type="entry name" value="Kinase-like_dom_sf"/>
</dbReference>
<sequence>MLQKIEKIYGIHIFSIQPIRDIYRLKTDQGKLCLKEIDYKLKKFLFIYYAMEHLINRGFHQLPAFVHTLTGDPYFSYNDRIFFISEWIDGRESDFKNPADLDLALITLAKMHRASIGFRPPSHVKVKSRLGIWPKRFHKRISDLKKFKEIALQKVEPSTFDKYYLKHVDKIIQEGEKALQLLEKSAYNELVKQAKKDGSFCHNDFVYHNVLIDDSIPAAYIIDFDYCRFDLRIYDIARLIRRIIKDKEFKEDLLDIILYSYNSEYPLLKEEYPVLAAFLQFPQRFWRIADRYYHQKCDWSDEKFHSHLKRAVRRYRYQRSLVKEILRYEKN</sequence>
<name>A0A3S9T2Z3_9FIRM</name>
<dbReference type="InterPro" id="IPR014255">
    <property type="entry name" value="Spore_coat_CotS"/>
</dbReference>
<proteinExistence type="predicted"/>
<evidence type="ECO:0000259" key="1">
    <source>
        <dbReference type="Pfam" id="PF01636"/>
    </source>
</evidence>
<feature type="domain" description="Aminoglycoside phosphotransferase" evidence="1">
    <location>
        <begin position="22"/>
        <end position="253"/>
    </location>
</feature>
<dbReference type="EMBL" id="CP016379">
    <property type="protein sequence ID" value="AZR74900.1"/>
    <property type="molecule type" value="Genomic_DNA"/>
</dbReference>
<dbReference type="Pfam" id="PF01636">
    <property type="entry name" value="APH"/>
    <property type="match status" value="1"/>
</dbReference>
<dbReference type="InterPro" id="IPR002575">
    <property type="entry name" value="Aminoglycoside_PTrfase"/>
</dbReference>
<dbReference type="Gene3D" id="3.90.1200.10">
    <property type="match status" value="1"/>
</dbReference>
<protein>
    <recommendedName>
        <fullName evidence="1">Aminoglycoside phosphotransferase domain-containing protein</fullName>
    </recommendedName>
</protein>
<gene>
    <name evidence="2" type="ORF">BBF96_10475</name>
</gene>
<dbReference type="GO" id="GO:0042601">
    <property type="term" value="C:endospore-forming forespore"/>
    <property type="evidence" value="ECO:0007669"/>
    <property type="project" value="TreeGrafter"/>
</dbReference>
<organism evidence="2 3">
    <name type="scientific">Anoxybacter fermentans</name>
    <dbReference type="NCBI Taxonomy" id="1323375"/>
    <lineage>
        <taxon>Bacteria</taxon>
        <taxon>Bacillati</taxon>
        <taxon>Bacillota</taxon>
        <taxon>Clostridia</taxon>
        <taxon>Halanaerobiales</taxon>
        <taxon>Anoxybacter</taxon>
    </lineage>
</organism>
<keyword evidence="3" id="KW-1185">Reference proteome</keyword>
<dbReference type="SUPFAM" id="SSF56112">
    <property type="entry name" value="Protein kinase-like (PK-like)"/>
    <property type="match status" value="1"/>
</dbReference>
<dbReference type="Proteomes" id="UP000267250">
    <property type="component" value="Chromosome"/>
</dbReference>
<dbReference type="InterPro" id="IPR047175">
    <property type="entry name" value="CotS-like"/>
</dbReference>
<accession>A0A3S9T2Z3</accession>
<evidence type="ECO:0000313" key="2">
    <source>
        <dbReference type="EMBL" id="AZR74900.1"/>
    </source>
</evidence>
<dbReference type="KEGG" id="aft:BBF96_10475"/>
<dbReference type="AlphaFoldDB" id="A0A3S9T2Z3"/>
<dbReference type="Gene3D" id="3.30.200.20">
    <property type="entry name" value="Phosphorylase Kinase, domain 1"/>
    <property type="match status" value="1"/>
</dbReference>